<comment type="similarity">
    <text evidence="6">Belongs to the WD repeat BOP1/ERB1 family.</text>
</comment>
<feature type="compositionally biased region" description="Acidic residues" evidence="8">
    <location>
        <begin position="9"/>
        <end position="43"/>
    </location>
</feature>
<keyword evidence="2 6" id="KW-0698">rRNA processing</keyword>
<evidence type="ECO:0000256" key="5">
    <source>
        <dbReference type="ARBA" id="ARBA00023242"/>
    </source>
</evidence>
<dbReference type="PROSITE" id="PS50082">
    <property type="entry name" value="WD_REPEATS_2"/>
    <property type="match status" value="1"/>
</dbReference>
<reference evidence="10" key="1">
    <citation type="submission" date="2021-01" db="EMBL/GenBank/DDBJ databases">
        <authorList>
            <person name="Corre E."/>
            <person name="Pelletier E."/>
            <person name="Niang G."/>
            <person name="Scheremetjew M."/>
            <person name="Finn R."/>
            <person name="Kale V."/>
            <person name="Holt S."/>
            <person name="Cochrane G."/>
            <person name="Meng A."/>
            <person name="Brown T."/>
            <person name="Cohen L."/>
        </authorList>
    </citation>
    <scope>NUCLEOTIDE SEQUENCE</scope>
    <source>
        <strain evidence="10">CCMP1897</strain>
    </source>
</reference>
<sequence>MAEGRVEHWEEEEEVDTSTSEEEPFDSEEEEEEGEEEEVEDEVDRAIVELVEGEQASDDEEQEDGVDNSRYGMHPHQVDDSDSSEDERPSRNTIGNVPLEWYKDEEHIGYDREGKKIIKSKKKDELAKLLDKVDDKNAWRTVYDEYNDEQVVLTKEEIKMIQRIRTGRYPHAEVNPFDEPFEFEYKDGMHPLSNAPEPKRRFMPSKSEAKQVVKLVRALRRGWLKLDKEEEKPKVYLMWDDDLHTTDKLQNGLAYIPAPKPKLPGHEESYRPPEEYLPSEEERKAYELMDEEERPNYIPRTFDCLRRVPAYADFIRERFERCLDLYLCPRVRKNRLNIDPETLKPKLPSPKDLKPFPSVLSMTYRGHKGRVWSIAVDPQGRYLASGGEDGTLRLWEIYSARLVEMWRLGGPVHSVAWCPDSSKKLLSCSVGKSAMLVWSKLGGKATKNAVEELLKVDQQEEENQQYKWLPLVDVEVGLQVVHRSEVSFITWHHRGDYFATVSPGTGGAAVLIHQLSKKATQSPFKKNKGQVVCVLFHPTRPIFFVATQNHIRVYNLVKQQLIKKLLGGSGALTSMAVHPGGDNLITGSGDRRVSWYDMDLSTKPYKAVRYHDHAVQAVAFHRSYPLFASASDDGSCQVFHGMVYSDLMQNPLIVPVKILRGHQRTGALGVLDCVFHPKQPWIFTAGADADIHLFTNN</sequence>
<feature type="compositionally biased region" description="Acidic residues" evidence="8">
    <location>
        <begin position="51"/>
        <end position="66"/>
    </location>
</feature>
<organism evidence="10">
    <name type="scientific">Picocystis salinarum</name>
    <dbReference type="NCBI Taxonomy" id="88271"/>
    <lineage>
        <taxon>Eukaryota</taxon>
        <taxon>Viridiplantae</taxon>
        <taxon>Chlorophyta</taxon>
        <taxon>Picocystophyceae</taxon>
        <taxon>Picocystales</taxon>
        <taxon>Picocystaceae</taxon>
        <taxon>Picocystis</taxon>
    </lineage>
</organism>
<name>A0A7S3UEU2_9CHLO</name>
<gene>
    <name evidence="10" type="ORF">PSAL00342_LOCUS6577</name>
</gene>
<dbReference type="GO" id="GO:0043021">
    <property type="term" value="F:ribonucleoprotein complex binding"/>
    <property type="evidence" value="ECO:0007669"/>
    <property type="project" value="UniProtKB-UniRule"/>
</dbReference>
<dbReference type="InterPro" id="IPR019775">
    <property type="entry name" value="WD40_repeat_CS"/>
</dbReference>
<keyword evidence="1 6" id="KW-0690">Ribosome biogenesis</keyword>
<evidence type="ECO:0000313" key="10">
    <source>
        <dbReference type="EMBL" id="CAE0612678.1"/>
    </source>
</evidence>
<dbReference type="HAMAP" id="MF_03027">
    <property type="entry name" value="BOP1"/>
    <property type="match status" value="1"/>
</dbReference>
<proteinExistence type="inferred from homology"/>
<dbReference type="InterPro" id="IPR015943">
    <property type="entry name" value="WD40/YVTN_repeat-like_dom_sf"/>
</dbReference>
<dbReference type="EMBL" id="HBIS01007366">
    <property type="protein sequence ID" value="CAE0612678.1"/>
    <property type="molecule type" value="Transcribed_RNA"/>
</dbReference>
<feature type="region of interest" description="Disordered" evidence="8">
    <location>
        <begin position="256"/>
        <end position="277"/>
    </location>
</feature>
<dbReference type="PANTHER" id="PTHR17605:SF0">
    <property type="entry name" value="RIBOSOME BIOGENESIS PROTEIN BOP1"/>
    <property type="match status" value="1"/>
</dbReference>
<dbReference type="InterPro" id="IPR036322">
    <property type="entry name" value="WD40_repeat_dom_sf"/>
</dbReference>
<dbReference type="Pfam" id="PF08145">
    <property type="entry name" value="BOP1NT"/>
    <property type="match status" value="1"/>
</dbReference>
<dbReference type="InterPro" id="IPR012953">
    <property type="entry name" value="BOP1_N_dom"/>
</dbReference>
<dbReference type="GO" id="GO:0000463">
    <property type="term" value="P:maturation of LSU-rRNA from tricistronic rRNA transcript (SSU-rRNA, 5.8S rRNA, LSU-rRNA)"/>
    <property type="evidence" value="ECO:0007669"/>
    <property type="project" value="UniProtKB-UniRule"/>
</dbReference>
<dbReference type="FunFam" id="2.130.10.10:FF:000061">
    <property type="entry name" value="Ribosome biogenesis protein BOP1 homolog"/>
    <property type="match status" value="1"/>
</dbReference>
<dbReference type="InterPro" id="IPR028598">
    <property type="entry name" value="BOP1/Erb1"/>
</dbReference>
<evidence type="ECO:0000256" key="8">
    <source>
        <dbReference type="SAM" id="MobiDB-lite"/>
    </source>
</evidence>
<dbReference type="SUPFAM" id="SSF50978">
    <property type="entry name" value="WD40 repeat-like"/>
    <property type="match status" value="1"/>
</dbReference>
<dbReference type="PANTHER" id="PTHR17605">
    <property type="entry name" value="RIBOSOME BIOGENESIS PROTEIN BOP1 BLOCK OF PROLIFERATION 1 PROTEIN"/>
    <property type="match status" value="1"/>
</dbReference>
<keyword evidence="4" id="KW-0677">Repeat</keyword>
<evidence type="ECO:0000256" key="1">
    <source>
        <dbReference type="ARBA" id="ARBA00022517"/>
    </source>
</evidence>
<dbReference type="GO" id="GO:0000466">
    <property type="term" value="P:maturation of 5.8S rRNA from tricistronic rRNA transcript (SSU-rRNA, 5.8S rRNA, LSU-rRNA)"/>
    <property type="evidence" value="ECO:0007669"/>
    <property type="project" value="UniProtKB-UniRule"/>
</dbReference>
<comment type="subcellular location">
    <subcellularLocation>
        <location evidence="6">Nucleus</location>
        <location evidence="6">Nucleolus</location>
    </subcellularLocation>
    <subcellularLocation>
        <location evidence="6">Nucleus</location>
        <location evidence="6">Nucleoplasm</location>
    </subcellularLocation>
</comment>
<evidence type="ECO:0000256" key="3">
    <source>
        <dbReference type="ARBA" id="ARBA00022574"/>
    </source>
</evidence>
<dbReference type="GO" id="GO:0005654">
    <property type="term" value="C:nucleoplasm"/>
    <property type="evidence" value="ECO:0007669"/>
    <property type="project" value="UniProtKB-SubCell"/>
</dbReference>
<dbReference type="InterPro" id="IPR001680">
    <property type="entry name" value="WD40_rpt"/>
</dbReference>
<feature type="compositionally biased region" description="Basic and acidic residues" evidence="8">
    <location>
        <begin position="264"/>
        <end position="277"/>
    </location>
</feature>
<evidence type="ECO:0000256" key="4">
    <source>
        <dbReference type="ARBA" id="ARBA00022737"/>
    </source>
</evidence>
<dbReference type="CDD" id="cd00200">
    <property type="entry name" value="WD40"/>
    <property type="match status" value="1"/>
</dbReference>
<dbReference type="AlphaFoldDB" id="A0A7S3UEU2"/>
<feature type="domain" description="BOP1 N-terminal" evidence="9">
    <location>
        <begin position="102"/>
        <end position="357"/>
    </location>
</feature>
<evidence type="ECO:0000256" key="2">
    <source>
        <dbReference type="ARBA" id="ARBA00022552"/>
    </source>
</evidence>
<dbReference type="GO" id="GO:0030687">
    <property type="term" value="C:preribosome, large subunit precursor"/>
    <property type="evidence" value="ECO:0007669"/>
    <property type="project" value="UniProtKB-UniRule"/>
</dbReference>
<feature type="repeat" description="WD" evidence="7">
    <location>
        <begin position="364"/>
        <end position="405"/>
    </location>
</feature>
<dbReference type="Pfam" id="PF00400">
    <property type="entry name" value="WD40"/>
    <property type="match status" value="4"/>
</dbReference>
<evidence type="ECO:0000256" key="7">
    <source>
        <dbReference type="PROSITE-ProRule" id="PRU00221"/>
    </source>
</evidence>
<accession>A0A7S3UEU2</accession>
<dbReference type="Gene3D" id="2.130.10.10">
    <property type="entry name" value="YVTN repeat-like/Quinoprotein amine dehydrogenase"/>
    <property type="match status" value="1"/>
</dbReference>
<dbReference type="SMART" id="SM00320">
    <property type="entry name" value="WD40"/>
    <property type="match status" value="7"/>
</dbReference>
<dbReference type="PROSITE" id="PS00678">
    <property type="entry name" value="WD_REPEATS_1"/>
    <property type="match status" value="1"/>
</dbReference>
<comment type="function">
    <text evidence="6">Required for maturation of ribosomal RNAs and formation of the large ribosomal subunit.</text>
</comment>
<evidence type="ECO:0000256" key="6">
    <source>
        <dbReference type="HAMAP-Rule" id="MF_03027"/>
    </source>
</evidence>
<feature type="region of interest" description="Disordered" evidence="8">
    <location>
        <begin position="1"/>
        <end position="97"/>
    </location>
</feature>
<dbReference type="GO" id="GO:0070545">
    <property type="term" value="C:PeBoW complex"/>
    <property type="evidence" value="ECO:0007669"/>
    <property type="project" value="TreeGrafter"/>
</dbReference>
<dbReference type="PROSITE" id="PS50294">
    <property type="entry name" value="WD_REPEATS_REGION"/>
    <property type="match status" value="1"/>
</dbReference>
<keyword evidence="3 7" id="KW-0853">WD repeat</keyword>
<evidence type="ECO:0000259" key="9">
    <source>
        <dbReference type="SMART" id="SM01035"/>
    </source>
</evidence>
<protein>
    <recommendedName>
        <fullName evidence="6">Ribosome biogenesis protein BOP1 homolog</fullName>
    </recommendedName>
</protein>
<keyword evidence="5 6" id="KW-0539">Nucleus</keyword>
<dbReference type="SMART" id="SM01035">
    <property type="entry name" value="BOP1NT"/>
    <property type="match status" value="1"/>
</dbReference>